<keyword evidence="4" id="KW-0393">Immunoglobulin domain</keyword>
<dbReference type="Gene3D" id="2.60.40.10">
    <property type="entry name" value="Immunoglobulins"/>
    <property type="match status" value="1"/>
</dbReference>
<dbReference type="GO" id="GO:0005886">
    <property type="term" value="C:plasma membrane"/>
    <property type="evidence" value="ECO:0007669"/>
    <property type="project" value="TreeGrafter"/>
</dbReference>
<dbReference type="Ensembl" id="ENSCSRT00000016738.1">
    <property type="protein sequence ID" value="ENSCSRP00000016042.1"/>
    <property type="gene ID" value="ENSCSRG00000012264.1"/>
</dbReference>
<dbReference type="InterPro" id="IPR036179">
    <property type="entry name" value="Ig-like_dom_sf"/>
</dbReference>
<name>A0A8C3SLW9_CHESE</name>
<proteinExistence type="inferred from homology"/>
<keyword evidence="3" id="KW-1015">Disulfide bond</keyword>
<reference evidence="6" key="1">
    <citation type="submission" date="2025-08" db="UniProtKB">
        <authorList>
            <consortium name="Ensembl"/>
        </authorList>
    </citation>
    <scope>IDENTIFICATION</scope>
</reference>
<evidence type="ECO:0000313" key="6">
    <source>
        <dbReference type="Ensembl" id="ENSCSRP00000016042.1"/>
    </source>
</evidence>
<dbReference type="InterPro" id="IPR003598">
    <property type="entry name" value="Ig_sub2"/>
</dbReference>
<evidence type="ECO:0000256" key="1">
    <source>
        <dbReference type="ARBA" id="ARBA00009588"/>
    </source>
</evidence>
<accession>A0A8C3SLW9</accession>
<feature type="domain" description="Ig-like" evidence="5">
    <location>
        <begin position="59"/>
        <end position="134"/>
    </location>
</feature>
<dbReference type="PANTHER" id="PTHR10075">
    <property type="entry name" value="BASIGIN RELATED"/>
    <property type="match status" value="1"/>
</dbReference>
<dbReference type="GO" id="GO:0030424">
    <property type="term" value="C:axon"/>
    <property type="evidence" value="ECO:0007669"/>
    <property type="project" value="TreeGrafter"/>
</dbReference>
<dbReference type="InterPro" id="IPR013098">
    <property type="entry name" value="Ig_I-set"/>
</dbReference>
<dbReference type="SMART" id="SM00408">
    <property type="entry name" value="IGc2"/>
    <property type="match status" value="1"/>
</dbReference>
<evidence type="ECO:0000256" key="4">
    <source>
        <dbReference type="ARBA" id="ARBA00023319"/>
    </source>
</evidence>
<organism evidence="6 7">
    <name type="scientific">Chelydra serpentina</name>
    <name type="common">Snapping turtle</name>
    <name type="synonym">Testudo serpentina</name>
    <dbReference type="NCBI Taxonomy" id="8475"/>
    <lineage>
        <taxon>Eukaryota</taxon>
        <taxon>Metazoa</taxon>
        <taxon>Chordata</taxon>
        <taxon>Craniata</taxon>
        <taxon>Vertebrata</taxon>
        <taxon>Euteleostomi</taxon>
        <taxon>Archelosauria</taxon>
        <taxon>Testudinata</taxon>
        <taxon>Testudines</taxon>
        <taxon>Cryptodira</taxon>
        <taxon>Durocryptodira</taxon>
        <taxon>Americhelydia</taxon>
        <taxon>Chelydroidea</taxon>
        <taxon>Chelydridae</taxon>
        <taxon>Chelydra</taxon>
    </lineage>
</organism>
<dbReference type="FunFam" id="2.60.40.10:FF:000189">
    <property type="entry name" value="Neogenin isoform 3"/>
    <property type="match status" value="1"/>
</dbReference>
<dbReference type="GO" id="GO:0098632">
    <property type="term" value="F:cell-cell adhesion mediator activity"/>
    <property type="evidence" value="ECO:0007669"/>
    <property type="project" value="TreeGrafter"/>
</dbReference>
<evidence type="ECO:0000313" key="7">
    <source>
        <dbReference type="Proteomes" id="UP000694403"/>
    </source>
</evidence>
<dbReference type="SUPFAM" id="SSF48726">
    <property type="entry name" value="Immunoglobulin"/>
    <property type="match status" value="1"/>
</dbReference>
<protein>
    <recommendedName>
        <fullName evidence="5">Ig-like domain-containing protein</fullName>
    </recommendedName>
</protein>
<sequence length="148" mass="16245">CRKRRSSQVLLRAPGATNYSLLEWSLSSLLDQAGYFGHSTELAFAVEPSDDIAVQERPLVLYCQVEGIPPITLTWRKDGAMIVDNESTFVLANGSLYVSRFQKVKGDGLSDEGEYDCVAQNRFGLVVSRKAKIQAASKRVGSRCGLSL</sequence>
<comment type="similarity">
    <text evidence="1">Belongs to the immunoglobulin superfamily. DCC family.</text>
</comment>
<dbReference type="PROSITE" id="PS50835">
    <property type="entry name" value="IG_LIKE"/>
    <property type="match status" value="1"/>
</dbReference>
<dbReference type="PANTHER" id="PTHR10075:SF14">
    <property type="entry name" value="CELL ADHESION MOLECULE DSCAM2-RELATED"/>
    <property type="match status" value="1"/>
</dbReference>
<evidence type="ECO:0000256" key="2">
    <source>
        <dbReference type="ARBA" id="ARBA00022737"/>
    </source>
</evidence>
<dbReference type="Proteomes" id="UP000694403">
    <property type="component" value="Unplaced"/>
</dbReference>
<dbReference type="GO" id="GO:0070593">
    <property type="term" value="P:dendrite self-avoidance"/>
    <property type="evidence" value="ECO:0007669"/>
    <property type="project" value="TreeGrafter"/>
</dbReference>
<dbReference type="GO" id="GO:0007156">
    <property type="term" value="P:homophilic cell adhesion via plasma membrane adhesion molecules"/>
    <property type="evidence" value="ECO:0007669"/>
    <property type="project" value="TreeGrafter"/>
</dbReference>
<dbReference type="Pfam" id="PF07679">
    <property type="entry name" value="I-set"/>
    <property type="match status" value="1"/>
</dbReference>
<keyword evidence="2" id="KW-0677">Repeat</keyword>
<dbReference type="GO" id="GO:0007411">
    <property type="term" value="P:axon guidance"/>
    <property type="evidence" value="ECO:0007669"/>
    <property type="project" value="TreeGrafter"/>
</dbReference>
<evidence type="ECO:0000259" key="5">
    <source>
        <dbReference type="PROSITE" id="PS50835"/>
    </source>
</evidence>
<dbReference type="InterPro" id="IPR013783">
    <property type="entry name" value="Ig-like_fold"/>
</dbReference>
<keyword evidence="7" id="KW-1185">Reference proteome</keyword>
<dbReference type="InterPro" id="IPR007110">
    <property type="entry name" value="Ig-like_dom"/>
</dbReference>
<dbReference type="AlphaFoldDB" id="A0A8C3SLW9"/>
<evidence type="ECO:0000256" key="3">
    <source>
        <dbReference type="ARBA" id="ARBA00023157"/>
    </source>
</evidence>
<reference evidence="6" key="2">
    <citation type="submission" date="2025-09" db="UniProtKB">
        <authorList>
            <consortium name="Ensembl"/>
        </authorList>
    </citation>
    <scope>IDENTIFICATION</scope>
</reference>